<keyword evidence="7" id="KW-1185">Reference proteome</keyword>
<feature type="active site" description="Nucleophile" evidence="4">
    <location>
        <position position="417"/>
    </location>
</feature>
<dbReference type="GO" id="GO:0047499">
    <property type="term" value="F:calcium-independent phospholipase A2 activity"/>
    <property type="evidence" value="ECO:0007669"/>
    <property type="project" value="TreeGrafter"/>
</dbReference>
<dbReference type="Gene3D" id="3.40.1090.10">
    <property type="entry name" value="Cytosolic phospholipase A2 catalytic domain"/>
    <property type="match status" value="1"/>
</dbReference>
<dbReference type="PROSITE" id="PS51635">
    <property type="entry name" value="PNPLA"/>
    <property type="match status" value="1"/>
</dbReference>
<dbReference type="OrthoDB" id="194358at2759"/>
<protein>
    <recommendedName>
        <fullName evidence="5">PNPLA domain-containing protein</fullName>
    </recommendedName>
</protein>
<evidence type="ECO:0000313" key="7">
    <source>
        <dbReference type="Proteomes" id="UP000237631"/>
    </source>
</evidence>
<evidence type="ECO:0000259" key="5">
    <source>
        <dbReference type="PROSITE" id="PS51635"/>
    </source>
</evidence>
<name>A0A2S6C5X5_9PEZI</name>
<feature type="active site" description="Proton acceptor" evidence="4">
    <location>
        <position position="577"/>
    </location>
</feature>
<evidence type="ECO:0000256" key="2">
    <source>
        <dbReference type="ARBA" id="ARBA00022963"/>
    </source>
</evidence>
<dbReference type="GO" id="GO:0016020">
    <property type="term" value="C:membrane"/>
    <property type="evidence" value="ECO:0007669"/>
    <property type="project" value="TreeGrafter"/>
</dbReference>
<dbReference type="GO" id="GO:0016042">
    <property type="term" value="P:lipid catabolic process"/>
    <property type="evidence" value="ECO:0007669"/>
    <property type="project" value="UniProtKB-UniRule"/>
</dbReference>
<keyword evidence="3 4" id="KW-0443">Lipid metabolism</keyword>
<gene>
    <name evidence="6" type="ORF">CBER1_09959</name>
</gene>
<organism evidence="6 7">
    <name type="scientific">Cercospora berteroae</name>
    <dbReference type="NCBI Taxonomy" id="357750"/>
    <lineage>
        <taxon>Eukaryota</taxon>
        <taxon>Fungi</taxon>
        <taxon>Dikarya</taxon>
        <taxon>Ascomycota</taxon>
        <taxon>Pezizomycotina</taxon>
        <taxon>Dothideomycetes</taxon>
        <taxon>Dothideomycetidae</taxon>
        <taxon>Mycosphaerellales</taxon>
        <taxon>Mycosphaerellaceae</taxon>
        <taxon>Cercospora</taxon>
    </lineage>
</organism>
<dbReference type="CDD" id="cd07199">
    <property type="entry name" value="Pat17_PNPLA8_PNPLA9_like"/>
    <property type="match status" value="1"/>
</dbReference>
<comment type="caution">
    <text evidence="6">The sequence shown here is derived from an EMBL/GenBank/DDBJ whole genome shotgun (WGS) entry which is preliminary data.</text>
</comment>
<evidence type="ECO:0000256" key="3">
    <source>
        <dbReference type="ARBA" id="ARBA00023098"/>
    </source>
</evidence>
<accession>A0A2S6C5X5</accession>
<dbReference type="PANTHER" id="PTHR24185">
    <property type="entry name" value="CALCIUM-INDEPENDENT PHOSPHOLIPASE A2-GAMMA"/>
    <property type="match status" value="1"/>
</dbReference>
<dbReference type="EMBL" id="PNEN01000548">
    <property type="protein sequence ID" value="PPJ55138.1"/>
    <property type="molecule type" value="Genomic_DNA"/>
</dbReference>
<reference evidence="7" key="1">
    <citation type="journal article" date="2017" name="bioRxiv">
        <title>Conservation of a gene cluster reveals novel cercosporin biosynthetic mechanisms and extends production to the genus Colletotrichum.</title>
        <authorList>
            <person name="de Jonge R."/>
            <person name="Ebert M.K."/>
            <person name="Huitt-Roehl C.R."/>
            <person name="Pal P."/>
            <person name="Suttle J.C."/>
            <person name="Spanner R.E."/>
            <person name="Neubauer J.D."/>
            <person name="Jurick W.M.II."/>
            <person name="Stott K.A."/>
            <person name="Secor G.A."/>
            <person name="Thomma B.P.H.J."/>
            <person name="Van de Peer Y."/>
            <person name="Townsend C.A."/>
            <person name="Bolton M.D."/>
        </authorList>
    </citation>
    <scope>NUCLEOTIDE SEQUENCE [LARGE SCALE GENOMIC DNA]</scope>
    <source>
        <strain evidence="7">CBS538.71</strain>
    </source>
</reference>
<evidence type="ECO:0000256" key="4">
    <source>
        <dbReference type="PROSITE-ProRule" id="PRU01161"/>
    </source>
</evidence>
<dbReference type="Pfam" id="PF01734">
    <property type="entry name" value="Patatin"/>
    <property type="match status" value="1"/>
</dbReference>
<feature type="domain" description="PNPLA" evidence="5">
    <location>
        <begin position="377"/>
        <end position="590"/>
    </location>
</feature>
<dbReference type="PANTHER" id="PTHR24185:SF1">
    <property type="entry name" value="CALCIUM-INDEPENDENT PHOSPHOLIPASE A2-GAMMA"/>
    <property type="match status" value="1"/>
</dbReference>
<feature type="short sequence motif" description="DGA/G" evidence="4">
    <location>
        <begin position="577"/>
        <end position="579"/>
    </location>
</feature>
<sequence>MQHPGVGLFVGHKEKKAALRQFFPGNNASKRTETLASIYVDTDTISARHPLLFIDVNPFVGLPPRCMPATCHEIKTKRIEWANSSDSPHASIQDLLLTRLVLPLADVVVIFADDVGGLPGVADLLWTWCDHGSASTLLPQVRPRLVVISAGSNTATNQLECESLRAMATAPEFQAMFSSMRIEHTARAGSNRATYTPMRQMMRDQLAHARAAKQAHMCLFSAQHLAWLFPHALGHFCRSVREPFDAFACFREHGHRPSDLLQHVHVFVDMAMERQLHFDTLASVLASSILMEAYPPGAHRFAPSYVFERTYRDELHRLFGNAYLGDGKGVAAFGFHMWGEAILEREHGYRLRRCGLCLKPATLTVFLKPPTAGVRVISIDGGGVRGVVPLEFLRFLQNSFGSDCTIQEFFDLACGTSAGGLITLGLFAKQWPLAQCEDTFSRLTGEIFGAASRGSWSALAGLPYVRLLLNDALYKEAVLDSALQDSFGRYVRVFDYPHNAVSRYKFAVTATNITEASPFIFTNYNGRADRDPQCGYQHLRPDDVEQELLLWEAGRATSAAPAFFRTAKVPNVGTFQDGGLRLNNPVNVGLAEVRQVWSASTKVDVMLSLGTGTTQEATPIPAPPSRGRFKDSFIPRIYRSFMSGMDGEVVWRQLSNHLSTDAKTGHFRLNIPLSEAVSRLDDVRAMEALRNNVHVLKDDDKLLQVKRTLLAACFFFELDDIPQLDSQGFYLCSGTIRVRGDGERILSYLREAKPASADLEFLKGQDFLGILEEEQDTCERCRKFCKHVQFYVRNRAEEINIFLNIGNQNQQRISGFPCSTEDLVHKQRLQLVEDPLPRALCICAPGAVVAPLVIKKRSKSMRFR</sequence>
<proteinExistence type="predicted"/>
<dbReference type="InterPro" id="IPR002641">
    <property type="entry name" value="PNPLA_dom"/>
</dbReference>
<feature type="short sequence motif" description="GXSXG" evidence="4">
    <location>
        <begin position="415"/>
        <end position="419"/>
    </location>
</feature>
<evidence type="ECO:0000313" key="6">
    <source>
        <dbReference type="EMBL" id="PPJ55138.1"/>
    </source>
</evidence>
<dbReference type="Proteomes" id="UP000237631">
    <property type="component" value="Unassembled WGS sequence"/>
</dbReference>
<keyword evidence="1 4" id="KW-0378">Hydrolase</keyword>
<evidence type="ECO:0000256" key="1">
    <source>
        <dbReference type="ARBA" id="ARBA00022801"/>
    </source>
</evidence>
<dbReference type="STRING" id="357750.A0A2S6C5X5"/>
<dbReference type="GO" id="GO:0046486">
    <property type="term" value="P:glycerolipid metabolic process"/>
    <property type="evidence" value="ECO:0007669"/>
    <property type="project" value="UniProtKB-ARBA"/>
</dbReference>
<feature type="short sequence motif" description="GXGXXG" evidence="4">
    <location>
        <begin position="381"/>
        <end position="386"/>
    </location>
</feature>
<dbReference type="AlphaFoldDB" id="A0A2S6C5X5"/>
<dbReference type="InterPro" id="IPR016035">
    <property type="entry name" value="Acyl_Trfase/lysoPLipase"/>
</dbReference>
<keyword evidence="2 4" id="KW-0442">Lipid degradation</keyword>
<dbReference type="GO" id="GO:0019369">
    <property type="term" value="P:arachidonate metabolic process"/>
    <property type="evidence" value="ECO:0007669"/>
    <property type="project" value="TreeGrafter"/>
</dbReference>
<dbReference type="SUPFAM" id="SSF52151">
    <property type="entry name" value="FabD/lysophospholipase-like"/>
    <property type="match status" value="1"/>
</dbReference>